<protein>
    <recommendedName>
        <fullName evidence="3">DUF5683 domain-containing protein</fullName>
    </recommendedName>
</protein>
<feature type="signal peptide" evidence="1">
    <location>
        <begin position="1"/>
        <end position="21"/>
    </location>
</feature>
<gene>
    <name evidence="2" type="ORF">SPIRO4BDMA_30069</name>
</gene>
<name>A0A3P3XMD1_9SPIR</name>
<proteinExistence type="predicted"/>
<evidence type="ECO:0008006" key="3">
    <source>
        <dbReference type="Google" id="ProtNLM"/>
    </source>
</evidence>
<reference evidence="2" key="1">
    <citation type="submission" date="2017-02" db="EMBL/GenBank/DDBJ databases">
        <authorList>
            <person name="Regsiter A."/>
            <person name="William W."/>
        </authorList>
    </citation>
    <scope>NUCLEOTIDE SEQUENCE</scope>
    <source>
        <strain evidence="2">BdmA 4</strain>
    </source>
</reference>
<accession>A0A3P3XMD1</accession>
<evidence type="ECO:0000313" key="2">
    <source>
        <dbReference type="EMBL" id="SLM17432.1"/>
    </source>
</evidence>
<organism evidence="2">
    <name type="scientific">uncultured spirochete</name>
    <dbReference type="NCBI Taxonomy" id="156406"/>
    <lineage>
        <taxon>Bacteria</taxon>
        <taxon>Pseudomonadati</taxon>
        <taxon>Spirochaetota</taxon>
        <taxon>Spirochaetia</taxon>
        <taxon>Spirochaetales</taxon>
        <taxon>environmental samples</taxon>
    </lineage>
</organism>
<keyword evidence="1" id="KW-0732">Signal</keyword>
<sequence>MKKIFACVLIVLLVVSVPAFARPKQREVANLGVDTIIGASISRIKPIGGTLGIIFGVANVVTYAITGKTIGGYAIDGFERSSEIIYSKDNPSRGWMSLGMQ</sequence>
<evidence type="ECO:0000256" key="1">
    <source>
        <dbReference type="SAM" id="SignalP"/>
    </source>
</evidence>
<feature type="chain" id="PRO_5018047534" description="DUF5683 domain-containing protein" evidence="1">
    <location>
        <begin position="22"/>
        <end position="101"/>
    </location>
</feature>
<dbReference type="EMBL" id="FWDO01000003">
    <property type="protein sequence ID" value="SLM17432.1"/>
    <property type="molecule type" value="Genomic_DNA"/>
</dbReference>
<dbReference type="AlphaFoldDB" id="A0A3P3XMD1"/>